<keyword evidence="1" id="KW-1133">Transmembrane helix</keyword>
<dbReference type="AlphaFoldDB" id="A0A545UDS8"/>
<comment type="caution">
    <text evidence="2">The sequence shown here is derived from an EMBL/GenBank/DDBJ whole genome shotgun (WGS) entry which is preliminary data.</text>
</comment>
<evidence type="ECO:0000313" key="3">
    <source>
        <dbReference type="Proteomes" id="UP000315439"/>
    </source>
</evidence>
<feature type="transmembrane region" description="Helical" evidence="1">
    <location>
        <begin position="9"/>
        <end position="30"/>
    </location>
</feature>
<dbReference type="RefSeq" id="WP_142893799.1">
    <property type="nucleotide sequence ID" value="NZ_ML660164.1"/>
</dbReference>
<evidence type="ECO:0000256" key="1">
    <source>
        <dbReference type="SAM" id="Phobius"/>
    </source>
</evidence>
<keyword evidence="1" id="KW-0472">Membrane</keyword>
<dbReference type="Proteomes" id="UP000315439">
    <property type="component" value="Unassembled WGS sequence"/>
</dbReference>
<accession>A0A545UDS8</accession>
<evidence type="ECO:0008006" key="4">
    <source>
        <dbReference type="Google" id="ProtNLM"/>
    </source>
</evidence>
<proteinExistence type="predicted"/>
<protein>
    <recommendedName>
        <fullName evidence="4">CHASE3 domain-containing protein</fullName>
    </recommendedName>
</protein>
<organism evidence="2 3">
    <name type="scientific">Aliikangiella coralliicola</name>
    <dbReference type="NCBI Taxonomy" id="2592383"/>
    <lineage>
        <taxon>Bacteria</taxon>
        <taxon>Pseudomonadati</taxon>
        <taxon>Pseudomonadota</taxon>
        <taxon>Gammaproteobacteria</taxon>
        <taxon>Oceanospirillales</taxon>
        <taxon>Pleioneaceae</taxon>
        <taxon>Aliikangiella</taxon>
    </lineage>
</organism>
<reference evidence="2 3" key="1">
    <citation type="submission" date="2019-07" db="EMBL/GenBank/DDBJ databases">
        <title>Draft genome for Aliikangiella sp. M105.</title>
        <authorList>
            <person name="Wang G."/>
        </authorList>
    </citation>
    <scope>NUCLEOTIDE SEQUENCE [LARGE SCALE GENOMIC DNA]</scope>
    <source>
        <strain evidence="2 3">M105</strain>
    </source>
</reference>
<name>A0A545UDS8_9GAMM</name>
<dbReference type="EMBL" id="VIKS01000007">
    <property type="protein sequence ID" value="TQV87621.1"/>
    <property type="molecule type" value="Genomic_DNA"/>
</dbReference>
<sequence length="141" mass="16017">MHLKAKLKIYYFTAIFSVFFAIAGFSYNTWRMEVTEDNNNIRTAAFEVIIVLAELEQVIYAAHYDQNESEGNPRVGWVKVGLASDLSALVGPEIENSMKKVTAEWSDASPYLTDRDTNVKPLIDSITEVRMKIKHVLKTLD</sequence>
<evidence type="ECO:0000313" key="2">
    <source>
        <dbReference type="EMBL" id="TQV87621.1"/>
    </source>
</evidence>
<gene>
    <name evidence="2" type="ORF">FLL46_12180</name>
</gene>
<keyword evidence="3" id="KW-1185">Reference proteome</keyword>
<dbReference type="OrthoDB" id="6266000at2"/>
<keyword evidence="1" id="KW-0812">Transmembrane</keyword>